<evidence type="ECO:0000259" key="5">
    <source>
        <dbReference type="PROSITE" id="PS51277"/>
    </source>
</evidence>
<feature type="compositionally biased region" description="Basic and acidic residues" evidence="3">
    <location>
        <begin position="65"/>
        <end position="74"/>
    </location>
</feature>
<organism evidence="6">
    <name type="scientific">Triticum aestivum</name>
    <name type="common">Wheat</name>
    <dbReference type="NCBI Taxonomy" id="4565"/>
    <lineage>
        <taxon>Eukaryota</taxon>
        <taxon>Viridiplantae</taxon>
        <taxon>Streptophyta</taxon>
        <taxon>Embryophyta</taxon>
        <taxon>Tracheophyta</taxon>
        <taxon>Spermatophyta</taxon>
        <taxon>Magnoliopsida</taxon>
        <taxon>Liliopsida</taxon>
        <taxon>Poales</taxon>
        <taxon>Poaceae</taxon>
        <taxon>BOP clade</taxon>
        <taxon>Pooideae</taxon>
        <taxon>Triticodae</taxon>
        <taxon>Triticeae</taxon>
        <taxon>Triticinae</taxon>
        <taxon>Triticum</taxon>
    </lineage>
</organism>
<dbReference type="Gramene" id="TraesCS6A02G014100.1">
    <property type="protein sequence ID" value="TraesCS6A02G014100.1.cds1"/>
    <property type="gene ID" value="TraesCS6A02G014100"/>
</dbReference>
<dbReference type="STRING" id="4565.A0A3B6NIQ4"/>
<dbReference type="Gramene" id="TraesARI6A03G03193820.1">
    <property type="protein sequence ID" value="TraesARI6A03G03193820.1.CDS1"/>
    <property type="gene ID" value="TraesARI6A03G03193820"/>
</dbReference>
<dbReference type="InterPro" id="IPR051897">
    <property type="entry name" value="PG-associated_BURP"/>
</dbReference>
<feature type="region of interest" description="Disordered" evidence="3">
    <location>
        <begin position="52"/>
        <end position="76"/>
    </location>
</feature>
<dbReference type="PANTHER" id="PTHR31458">
    <property type="entry name" value="POLYGALACTURONASE 1 BETA-LIKE PROTEIN 2"/>
    <property type="match status" value="1"/>
</dbReference>
<gene>
    <name evidence="6" type="primary">LOC123131613</name>
</gene>
<dbReference type="SMART" id="SM01045">
    <property type="entry name" value="BURP"/>
    <property type="match status" value="1"/>
</dbReference>
<feature type="domain" description="BURP" evidence="5">
    <location>
        <begin position="542"/>
        <end position="753"/>
    </location>
</feature>
<dbReference type="Gramene" id="TraesCS6A03G0030700.1">
    <property type="protein sequence ID" value="TraesCS6A03G0030700.1.CDS1"/>
    <property type="gene ID" value="TraesCS6A03G0030700"/>
</dbReference>
<reference evidence="6" key="1">
    <citation type="submission" date="2018-08" db="EMBL/GenBank/DDBJ databases">
        <authorList>
            <person name="Rossello M."/>
        </authorList>
    </citation>
    <scope>NUCLEOTIDE SEQUENCE [LARGE SCALE GENOMIC DNA]</scope>
    <source>
        <strain evidence="6">cv. Chinese Spring</strain>
    </source>
</reference>
<dbReference type="Proteomes" id="UP000019116">
    <property type="component" value="Chromosome 6A"/>
</dbReference>
<dbReference type="PROSITE" id="PS51277">
    <property type="entry name" value="BURP"/>
    <property type="match status" value="1"/>
</dbReference>
<dbReference type="EnsemblPlants" id="TraesCS6A02G014100.1">
    <property type="protein sequence ID" value="TraesCS6A02G014100.1.cds1"/>
    <property type="gene ID" value="TraesCS6A02G014100"/>
</dbReference>
<dbReference type="OMA" id="DQRNFTN"/>
<name>A0A3B6NIQ4_WHEAT</name>
<feature type="region of interest" description="Disordered" evidence="3">
    <location>
        <begin position="114"/>
        <end position="136"/>
    </location>
</feature>
<keyword evidence="7" id="KW-1185">Reference proteome</keyword>
<keyword evidence="1 4" id="KW-0732">Signal</keyword>
<dbReference type="PaxDb" id="4565-Traes_6DS_0B9C3798F.1"/>
<evidence type="ECO:0000313" key="6">
    <source>
        <dbReference type="EnsemblPlants" id="TraesCS6A02G014100.1.cds1"/>
    </source>
</evidence>
<dbReference type="RefSeq" id="XP_044407211.1">
    <property type="nucleotide sequence ID" value="XM_044551276.1"/>
</dbReference>
<evidence type="ECO:0000313" key="7">
    <source>
        <dbReference type="Proteomes" id="UP000019116"/>
    </source>
</evidence>
<protein>
    <recommendedName>
        <fullName evidence="5">BURP domain-containing protein</fullName>
    </recommendedName>
</protein>
<dbReference type="Gramene" id="TraesSTA6A03G03229640.1">
    <property type="protein sequence ID" value="TraesSTA6A03G03229640.1.CDS1"/>
    <property type="gene ID" value="TraesSTA6A03G03229640"/>
</dbReference>
<feature type="signal peptide" evidence="4">
    <location>
        <begin position="1"/>
        <end position="27"/>
    </location>
</feature>
<dbReference type="Pfam" id="PF03181">
    <property type="entry name" value="BURP"/>
    <property type="match status" value="1"/>
</dbReference>
<dbReference type="PANTHER" id="PTHR31458:SF4">
    <property type="entry name" value="BURP DOMAIN-CONTAINING PROTEIN 14"/>
    <property type="match status" value="1"/>
</dbReference>
<dbReference type="AlphaFoldDB" id="A0A3B6NIQ4"/>
<evidence type="ECO:0000256" key="3">
    <source>
        <dbReference type="SAM" id="MobiDB-lite"/>
    </source>
</evidence>
<dbReference type="Gramene" id="TraesJAG6A03G03236710.1">
    <property type="protein sequence ID" value="TraesJAG6A03G03236710.1.CDS1"/>
    <property type="gene ID" value="TraesJAG6A03G03236710"/>
</dbReference>
<keyword evidence="2" id="KW-0325">Glycoprotein</keyword>
<dbReference type="GeneID" id="123131613"/>
<dbReference type="Gramene" id="TraesNOR6A03G03269270.1">
    <property type="protein sequence ID" value="TraesNOR6A03G03269270.1.CDS1"/>
    <property type="gene ID" value="TraesNOR6A03G03269270"/>
</dbReference>
<sequence length="754" mass="79806">MALPRRSHLFLVTVVLLLLSRLPRSSATYIDVSPCPSPAARPLTPLWFPRSTVGSPSTSPAYDPRPSELYDPRPRFPTPRGLPRSSLLSGAVSPSAAPPLRFLPPPYGLPRSSPSSYKAAPLSPSTPAPRLTPSSSLPVNPFTAKAAFIRYWNRKVHGSRLHPAFFFAKLSPLSAPDAVAFSNLAAAGQLGSRLPAFCTAASILCPSTSGAIWSGSGPSNAGDASGSPSTNSSAPFKNYANGNFSSYGNSGGGGADAFAVYSRGQVNPVDSFHRYGKGSLGRNDSFATYQALGNVGTASFNSYTAGATGGTGEFAEYDGETNTVAVTFANYDVAGNGRSRDFSAYTQDANSGVESFTGYGRTANSVGESFNSYGNHTNSIMSAFINYGDKANSATDTFDSYGLNGNTPQNTFRSYSSGSNGGADDFKGYRDNANVGDDSFTAYANDANSATANFQSYGKSVNPGSVGFKGYGQGANPNHRIGFTRYTGDNTTFKAYSNEGVEFKEYQNMSRMEVSKVAANLSLSSSGNHRPPPKWSPEPGKFFRERDLITGNRMPMPDITDKMPPRAFLPRDIAAKIPFEAGAVSALFGAPPGNAMRQVVASTVDECARLPSRGETKRCATSAEDMLDFAVEMLGDNVAVRSTESAAGSGGDVRVGRVVGVAGGHTTRSVSCHQSMFPYLVYYCHSVPSVRVYEAEILAVETGQKINRGVAICHLDTSDWSPGHGAFAALGGKPGEMEVCHWIFQGDMVWTVAD</sequence>
<accession>A0A3B6NIQ4</accession>
<proteinExistence type="predicted"/>
<evidence type="ECO:0000256" key="1">
    <source>
        <dbReference type="ARBA" id="ARBA00022729"/>
    </source>
</evidence>
<reference evidence="6" key="2">
    <citation type="submission" date="2018-10" db="UniProtKB">
        <authorList>
            <consortium name="EnsemblPlants"/>
        </authorList>
    </citation>
    <scope>IDENTIFICATION</scope>
</reference>
<feature type="chain" id="PRO_5043178261" description="BURP domain-containing protein" evidence="4">
    <location>
        <begin position="28"/>
        <end position="754"/>
    </location>
</feature>
<dbReference type="InterPro" id="IPR004873">
    <property type="entry name" value="BURP_dom"/>
</dbReference>
<dbReference type="OrthoDB" id="773062at2759"/>
<dbReference type="Gramene" id="TraesROB_scaffold_004427_01G000400.1">
    <property type="protein sequence ID" value="TraesROB_scaffold_004427_01G000400.1"/>
    <property type="gene ID" value="TraesROB_scaffold_004427_01G000400"/>
</dbReference>
<evidence type="ECO:0000256" key="2">
    <source>
        <dbReference type="ARBA" id="ARBA00023180"/>
    </source>
</evidence>
<evidence type="ECO:0000256" key="4">
    <source>
        <dbReference type="SAM" id="SignalP"/>
    </source>
</evidence>